<dbReference type="InterPro" id="IPR011990">
    <property type="entry name" value="TPR-like_helical_dom_sf"/>
</dbReference>
<proteinExistence type="predicted"/>
<sequence length="294" mass="34860">MNFLIVFVMMFFSNAERNLYATPDSDFIPVAGYENNQDAMRLRKFAKNSRRVGVRIVLKGYAKSEESSQKNAILETFRENSYFILNDLSERKKRRNRDGGHRLGSNQSLQENLLMTLSLDKSRPENGLTMKAIRMEWLNRKTKERIYFQTDFLFENGSAKDIQKMLYIWKSKILPKLDVFFIADVRCVSYYPKMTRFLEIGCGNLTQKEQDPDFAAEYWEKAEQISANDYDRESIQNNLAYYYISIGDFKKAEECFRNADALDVSESYRSHRYQLEDIRAFREKYGYYEEEDSR</sequence>
<organism evidence="1 4">
    <name type="scientific">Leptospira adleri</name>
    <dbReference type="NCBI Taxonomy" id="2023186"/>
    <lineage>
        <taxon>Bacteria</taxon>
        <taxon>Pseudomonadati</taxon>
        <taxon>Spirochaetota</taxon>
        <taxon>Spirochaetia</taxon>
        <taxon>Leptospirales</taxon>
        <taxon>Leptospiraceae</taxon>
        <taxon>Leptospira</taxon>
    </lineage>
</organism>
<evidence type="ECO:0000313" key="4">
    <source>
        <dbReference type="Proteomes" id="UP000232188"/>
    </source>
</evidence>
<reference evidence="3 4" key="1">
    <citation type="submission" date="2017-07" db="EMBL/GenBank/DDBJ databases">
        <title>Leptospira spp. isolated from tropical soils.</title>
        <authorList>
            <person name="Thibeaux R."/>
            <person name="Iraola G."/>
            <person name="Ferres I."/>
            <person name="Bierque E."/>
            <person name="Girault D."/>
            <person name="Soupe-Gilbert M.-E."/>
            <person name="Picardeau M."/>
            <person name="Goarant C."/>
        </authorList>
    </citation>
    <scope>NUCLEOTIDE SEQUENCE [LARGE SCALE GENOMIC DNA]</scope>
    <source>
        <strain evidence="1 4">FH2-B-C1</strain>
        <strain evidence="2 3">FH2-B-D1</strain>
    </source>
</reference>
<accession>A0A2M9YP58</accession>
<dbReference type="Gene3D" id="1.25.40.10">
    <property type="entry name" value="Tetratricopeptide repeat domain"/>
    <property type="match status" value="1"/>
</dbReference>
<evidence type="ECO:0008006" key="5">
    <source>
        <dbReference type="Google" id="ProtNLM"/>
    </source>
</evidence>
<evidence type="ECO:0000313" key="3">
    <source>
        <dbReference type="Proteomes" id="UP000232149"/>
    </source>
</evidence>
<dbReference type="EMBL" id="NPDV01000008">
    <property type="protein sequence ID" value="PJZ53324.1"/>
    <property type="molecule type" value="Genomic_DNA"/>
</dbReference>
<name>A0A2M9YP58_9LEPT</name>
<gene>
    <name evidence="2" type="ORF">CH376_00105</name>
    <name evidence="1" type="ORF">CH380_11005</name>
</gene>
<dbReference type="Proteomes" id="UP000232149">
    <property type="component" value="Unassembled WGS sequence"/>
</dbReference>
<comment type="caution">
    <text evidence="1">The sequence shown here is derived from an EMBL/GenBank/DDBJ whole genome shotgun (WGS) entry which is preliminary data.</text>
</comment>
<keyword evidence="3" id="KW-1185">Reference proteome</keyword>
<evidence type="ECO:0000313" key="1">
    <source>
        <dbReference type="EMBL" id="PJZ53324.1"/>
    </source>
</evidence>
<dbReference type="Proteomes" id="UP000232188">
    <property type="component" value="Unassembled WGS sequence"/>
</dbReference>
<dbReference type="EMBL" id="NPDU01000001">
    <property type="protein sequence ID" value="PJZ63868.1"/>
    <property type="molecule type" value="Genomic_DNA"/>
</dbReference>
<dbReference type="AlphaFoldDB" id="A0A2M9YP58"/>
<protein>
    <recommendedName>
        <fullName evidence="5">Tetratricopeptide repeat protein</fullName>
    </recommendedName>
</protein>
<dbReference type="SUPFAM" id="SSF48452">
    <property type="entry name" value="TPR-like"/>
    <property type="match status" value="1"/>
</dbReference>
<dbReference type="RefSeq" id="WP_100785797.1">
    <property type="nucleotide sequence ID" value="NZ_NPDU01000001.1"/>
</dbReference>
<evidence type="ECO:0000313" key="2">
    <source>
        <dbReference type="EMBL" id="PJZ63868.1"/>
    </source>
</evidence>